<dbReference type="Pfam" id="PF13489">
    <property type="entry name" value="Methyltransf_23"/>
    <property type="match status" value="1"/>
</dbReference>
<evidence type="ECO:0000313" key="2">
    <source>
        <dbReference type="Proteomes" id="UP000268857"/>
    </source>
</evidence>
<dbReference type="PANTHER" id="PTHR43861">
    <property type="entry name" value="TRANS-ACONITATE 2-METHYLTRANSFERASE-RELATED"/>
    <property type="match status" value="1"/>
</dbReference>
<dbReference type="Gene3D" id="3.40.50.150">
    <property type="entry name" value="Vaccinia Virus protein VP39"/>
    <property type="match status" value="1"/>
</dbReference>
<evidence type="ECO:0008006" key="3">
    <source>
        <dbReference type="Google" id="ProtNLM"/>
    </source>
</evidence>
<protein>
    <recommendedName>
        <fullName evidence="3">Methyltransferase</fullName>
    </recommendedName>
</protein>
<accession>A0A433NCG3</accession>
<comment type="caution">
    <text evidence="1">The sequence shown here is derived from an EMBL/GenBank/DDBJ whole genome shotgun (WGS) entry which is preliminary data.</text>
</comment>
<keyword evidence="2" id="KW-1185">Reference proteome</keyword>
<evidence type="ECO:0000313" key="1">
    <source>
        <dbReference type="EMBL" id="RUR79698.1"/>
    </source>
</evidence>
<proteinExistence type="predicted"/>
<dbReference type="PANTHER" id="PTHR43861:SF6">
    <property type="entry name" value="METHYLTRANSFERASE TYPE 11"/>
    <property type="match status" value="1"/>
</dbReference>
<dbReference type="RefSeq" id="WP_016879328.1">
    <property type="nucleotide sequence ID" value="NZ_AJLN01000051.1"/>
</dbReference>
<dbReference type="AlphaFoldDB" id="A0A433NCG3"/>
<dbReference type="SUPFAM" id="SSF53335">
    <property type="entry name" value="S-adenosyl-L-methionine-dependent methyltransferases"/>
    <property type="match status" value="1"/>
</dbReference>
<dbReference type="Proteomes" id="UP000268857">
    <property type="component" value="Unassembled WGS sequence"/>
</dbReference>
<dbReference type="STRING" id="211165.GCA_000317285_01538"/>
<name>A0A433NCG3_CHLFR</name>
<dbReference type="CDD" id="cd02440">
    <property type="entry name" value="AdoMet_MTases"/>
    <property type="match status" value="1"/>
</dbReference>
<dbReference type="InterPro" id="IPR029063">
    <property type="entry name" value="SAM-dependent_MTases_sf"/>
</dbReference>
<dbReference type="OrthoDB" id="9810247at2"/>
<organism evidence="1 2">
    <name type="scientific">Chlorogloeopsis fritschii PCC 6912</name>
    <dbReference type="NCBI Taxonomy" id="211165"/>
    <lineage>
        <taxon>Bacteria</taxon>
        <taxon>Bacillati</taxon>
        <taxon>Cyanobacteriota</taxon>
        <taxon>Cyanophyceae</taxon>
        <taxon>Nostocales</taxon>
        <taxon>Chlorogloeopsidaceae</taxon>
        <taxon>Chlorogloeopsis</taxon>
    </lineage>
</organism>
<dbReference type="EMBL" id="RSCJ01000012">
    <property type="protein sequence ID" value="RUR79698.1"/>
    <property type="molecule type" value="Genomic_DNA"/>
</dbReference>
<sequence>MTNQIVTLNNPMTVSMADSWYEHTKLDHFWIRHRNAVLDRHFGQIIRQSEAIGEVGCGNGLILTHIAKSYKKAVDGLELNLSALRLCPTVPGTLYVYDILTLNPKMVNKYDLLMMIDVLEHIEEEHKFLLAVREHLKLGGFLIIGVPMRQHLYSAYDRADGHYRRYSTKYFKYLIQASGFKVRQMVQWGHIYIPLLMLRKFMLQQQPHISQEEIIRKGFAISDTANFLLGMLRYFDVIPNFNLTGASSFILAQKCDF</sequence>
<gene>
    <name evidence="1" type="ORF">PCC6912_32340</name>
</gene>
<reference evidence="1 2" key="1">
    <citation type="journal article" date="2019" name="Genome Biol. Evol.">
        <title>Day and night: Metabolic profiles and evolutionary relationships of six axenic non-marine cyanobacteria.</title>
        <authorList>
            <person name="Will S.E."/>
            <person name="Henke P."/>
            <person name="Boedeker C."/>
            <person name="Huang S."/>
            <person name="Brinkmann H."/>
            <person name="Rohde M."/>
            <person name="Jarek M."/>
            <person name="Friedl T."/>
            <person name="Seufert S."/>
            <person name="Schumacher M."/>
            <person name="Overmann J."/>
            <person name="Neumann-Schaal M."/>
            <person name="Petersen J."/>
        </authorList>
    </citation>
    <scope>NUCLEOTIDE SEQUENCE [LARGE SCALE GENOMIC DNA]</scope>
    <source>
        <strain evidence="1 2">PCC 6912</strain>
    </source>
</reference>